<dbReference type="AlphaFoldDB" id="A0A1I2K332"/>
<dbReference type="Gene3D" id="3.40.50.2000">
    <property type="entry name" value="Glycogen Phosphorylase B"/>
    <property type="match status" value="2"/>
</dbReference>
<feature type="domain" description="Glycosyl transferase family 1" evidence="1">
    <location>
        <begin position="191"/>
        <end position="336"/>
    </location>
</feature>
<dbReference type="CDD" id="cd03801">
    <property type="entry name" value="GT4_PimA-like"/>
    <property type="match status" value="1"/>
</dbReference>
<dbReference type="SUPFAM" id="SSF53756">
    <property type="entry name" value="UDP-Glycosyltransferase/glycogen phosphorylase"/>
    <property type="match status" value="1"/>
</dbReference>
<dbReference type="RefSeq" id="WP_091534990.1">
    <property type="nucleotide sequence ID" value="NZ_FOOC01000012.1"/>
</dbReference>
<dbReference type="InterPro" id="IPR001296">
    <property type="entry name" value="Glyco_trans_1"/>
</dbReference>
<dbReference type="Pfam" id="PF00534">
    <property type="entry name" value="Glycos_transf_1"/>
    <property type="match status" value="1"/>
</dbReference>
<sequence>MRILILSDLPPFVLGGAERQVLLLAQAWQSAGHRVQVLAHRTPSGVHAGIPARHIPHLRHAGRILRAVTFALGLALLLLRAQRRADLLYCRFFAEATWVCVVLKRLGLLRLPLVVTPAAAGEGRHADFARLRRLWGHRLLLRWARREVDAFNAISEGIAQALAEAGLPVSARIPNGVRIDDDPVPEPAASYWLFVGRLTPQKGVDVLLAALALLRGQGQRLTLRIVGEGPAETALRDQCARLRLTDQVHFLGRLPHADILGLLPQARALVLPSRYEGLSNAALEALAAGTPVIATPCGGIDRYLDENTGWVCAATPDALAAALAASAAESPARHQQRRHHCRALARTHFSITACADAHLLLFERLCRAAPGPARTGRCNDRPSHRG</sequence>
<protein>
    <submittedName>
        <fullName evidence="3">(1-&gt;4)-alpha-D-glucan synthase (UDP-glucose)</fullName>
    </submittedName>
</protein>
<dbReference type="PANTHER" id="PTHR12526:SF636">
    <property type="entry name" value="BLL3647 PROTEIN"/>
    <property type="match status" value="1"/>
</dbReference>
<dbReference type="Proteomes" id="UP000199771">
    <property type="component" value="Unassembled WGS sequence"/>
</dbReference>
<keyword evidence="4" id="KW-1185">Reference proteome</keyword>
<evidence type="ECO:0000259" key="1">
    <source>
        <dbReference type="Pfam" id="PF00534"/>
    </source>
</evidence>
<dbReference type="STRING" id="1076937.SAMN04488120_11211"/>
<reference evidence="3 4" key="1">
    <citation type="submission" date="2016-10" db="EMBL/GenBank/DDBJ databases">
        <authorList>
            <person name="de Groot N.N."/>
        </authorList>
    </citation>
    <scope>NUCLEOTIDE SEQUENCE [LARGE SCALE GENOMIC DNA]</scope>
    <source>
        <strain evidence="3 4">DSM 23609</strain>
    </source>
</reference>
<evidence type="ECO:0000313" key="4">
    <source>
        <dbReference type="Proteomes" id="UP000199771"/>
    </source>
</evidence>
<evidence type="ECO:0000313" key="3">
    <source>
        <dbReference type="EMBL" id="SFF60779.1"/>
    </source>
</evidence>
<dbReference type="GO" id="GO:0016757">
    <property type="term" value="F:glycosyltransferase activity"/>
    <property type="evidence" value="ECO:0007669"/>
    <property type="project" value="InterPro"/>
</dbReference>
<dbReference type="GO" id="GO:1901135">
    <property type="term" value="P:carbohydrate derivative metabolic process"/>
    <property type="evidence" value="ECO:0007669"/>
    <property type="project" value="UniProtKB-ARBA"/>
</dbReference>
<evidence type="ECO:0000259" key="2">
    <source>
        <dbReference type="Pfam" id="PF13439"/>
    </source>
</evidence>
<dbReference type="PANTHER" id="PTHR12526">
    <property type="entry name" value="GLYCOSYLTRANSFERASE"/>
    <property type="match status" value="1"/>
</dbReference>
<proteinExistence type="predicted"/>
<accession>A0A1I2K332</accession>
<dbReference type="EMBL" id="FOOC01000012">
    <property type="protein sequence ID" value="SFF60779.1"/>
    <property type="molecule type" value="Genomic_DNA"/>
</dbReference>
<dbReference type="Pfam" id="PF13439">
    <property type="entry name" value="Glyco_transf_4"/>
    <property type="match status" value="1"/>
</dbReference>
<gene>
    <name evidence="3" type="ORF">SAMN04488120_11211</name>
</gene>
<name>A0A1I2K332_9GAMM</name>
<dbReference type="OrthoDB" id="5290958at2"/>
<dbReference type="InterPro" id="IPR028098">
    <property type="entry name" value="Glyco_trans_4-like_N"/>
</dbReference>
<organism evidence="3 4">
    <name type="scientific">Fontimonas thermophila</name>
    <dbReference type="NCBI Taxonomy" id="1076937"/>
    <lineage>
        <taxon>Bacteria</taxon>
        <taxon>Pseudomonadati</taxon>
        <taxon>Pseudomonadota</taxon>
        <taxon>Gammaproteobacteria</taxon>
        <taxon>Nevskiales</taxon>
        <taxon>Nevskiaceae</taxon>
        <taxon>Fontimonas</taxon>
    </lineage>
</organism>
<feature type="domain" description="Glycosyltransferase subfamily 4-like N-terminal" evidence="2">
    <location>
        <begin position="15"/>
        <end position="180"/>
    </location>
</feature>